<evidence type="ECO:0000313" key="3">
    <source>
        <dbReference type="Proteomes" id="UP000325218"/>
    </source>
</evidence>
<accession>A0A5D0CNH2</accession>
<evidence type="ECO:0000256" key="1">
    <source>
        <dbReference type="SAM" id="MobiDB-lite"/>
    </source>
</evidence>
<comment type="caution">
    <text evidence="2">The sequence shown here is derived from an EMBL/GenBank/DDBJ whole genome shotgun (WGS) entry which is preliminary data.</text>
</comment>
<feature type="region of interest" description="Disordered" evidence="1">
    <location>
        <begin position="53"/>
        <end position="178"/>
    </location>
</feature>
<feature type="compositionally biased region" description="Basic and acidic residues" evidence="1">
    <location>
        <begin position="53"/>
        <end position="102"/>
    </location>
</feature>
<name>A0A5D0CNH2_9BACL</name>
<proteinExistence type="predicted"/>
<dbReference type="AlphaFoldDB" id="A0A5D0CNH2"/>
<keyword evidence="3" id="KW-1185">Reference proteome</keyword>
<gene>
    <name evidence="2" type="ORF">FRY98_19470</name>
</gene>
<dbReference type="Proteomes" id="UP000325218">
    <property type="component" value="Unassembled WGS sequence"/>
</dbReference>
<organism evidence="2 3">
    <name type="scientific">Paenibacillus faecis</name>
    <dbReference type="NCBI Taxonomy" id="862114"/>
    <lineage>
        <taxon>Bacteria</taxon>
        <taxon>Bacillati</taxon>
        <taxon>Bacillota</taxon>
        <taxon>Bacilli</taxon>
        <taxon>Bacillales</taxon>
        <taxon>Paenibacillaceae</taxon>
        <taxon>Paenibacillus</taxon>
    </lineage>
</organism>
<protein>
    <submittedName>
        <fullName evidence="2">Uncharacterized protein</fullName>
    </submittedName>
</protein>
<sequence>MSILPAGVMQGLMRASSSMKMADASMGVYRWAKDSKQYDIMDRAAGYASVSMKEAEAHSKEAGKALEKDQREKRAKEKAEREAALEKHRQEAAAAREAEMRRQNASKPEAVDNGGTGQAEQSLPGGPSSTEGGMPTGGWTTAPAVQPAAVSTASDVKTYTPQGTVQSVSAEPSISFRV</sequence>
<dbReference type="RefSeq" id="WP_148455072.1">
    <property type="nucleotide sequence ID" value="NZ_VSDO01000004.1"/>
</dbReference>
<feature type="compositionally biased region" description="Polar residues" evidence="1">
    <location>
        <begin position="149"/>
        <end position="172"/>
    </location>
</feature>
<dbReference type="EMBL" id="VSDO01000004">
    <property type="protein sequence ID" value="TYA11338.1"/>
    <property type="molecule type" value="Genomic_DNA"/>
</dbReference>
<evidence type="ECO:0000313" key="2">
    <source>
        <dbReference type="EMBL" id="TYA11338.1"/>
    </source>
</evidence>
<reference evidence="2 3" key="1">
    <citation type="submission" date="2019-08" db="EMBL/GenBank/DDBJ databases">
        <title>Genome sequencing of Paenibacillus faecis DSM 23593(T).</title>
        <authorList>
            <person name="Kook J.-K."/>
            <person name="Park S.-N."/>
            <person name="Lim Y.K."/>
        </authorList>
    </citation>
    <scope>NUCLEOTIDE SEQUENCE [LARGE SCALE GENOMIC DNA]</scope>
    <source>
        <strain evidence="2 3">DSM 23593</strain>
    </source>
</reference>